<gene>
    <name evidence="2" type="ORF">GCM10009579_87730</name>
</gene>
<evidence type="ECO:0000313" key="2">
    <source>
        <dbReference type="EMBL" id="GAA1304453.1"/>
    </source>
</evidence>
<dbReference type="Proteomes" id="UP001500282">
    <property type="component" value="Unassembled WGS sequence"/>
</dbReference>
<organism evidence="2 3">
    <name type="scientific">Streptomyces javensis</name>
    <dbReference type="NCBI Taxonomy" id="114698"/>
    <lineage>
        <taxon>Bacteria</taxon>
        <taxon>Bacillati</taxon>
        <taxon>Actinomycetota</taxon>
        <taxon>Actinomycetes</taxon>
        <taxon>Kitasatosporales</taxon>
        <taxon>Streptomycetaceae</taxon>
        <taxon>Streptomyces</taxon>
        <taxon>Streptomyces violaceusniger group</taxon>
    </lineage>
</organism>
<accession>A0ABN1XE47</accession>
<feature type="region of interest" description="Disordered" evidence="1">
    <location>
        <begin position="44"/>
        <end position="76"/>
    </location>
</feature>
<keyword evidence="3" id="KW-1185">Reference proteome</keyword>
<evidence type="ECO:0000313" key="3">
    <source>
        <dbReference type="Proteomes" id="UP001500282"/>
    </source>
</evidence>
<feature type="region of interest" description="Disordered" evidence="1">
    <location>
        <begin position="1"/>
        <end position="22"/>
    </location>
</feature>
<name>A0ABN1XE47_9ACTN</name>
<comment type="caution">
    <text evidence="2">The sequence shown here is derived from an EMBL/GenBank/DDBJ whole genome shotgun (WGS) entry which is preliminary data.</text>
</comment>
<sequence length="76" mass="8686">MRGQPGQLAQHGEAALERPDGAIDRWWHRAETHHQPIMNEVSLSEQVAKAKRAAGITERRRMDHHSDMDHHSEGTM</sequence>
<feature type="compositionally biased region" description="Basic and acidic residues" evidence="1">
    <location>
        <begin position="57"/>
        <end position="76"/>
    </location>
</feature>
<reference evidence="2 3" key="1">
    <citation type="journal article" date="2019" name="Int. J. Syst. Evol. Microbiol.">
        <title>The Global Catalogue of Microorganisms (GCM) 10K type strain sequencing project: providing services to taxonomists for standard genome sequencing and annotation.</title>
        <authorList>
            <consortium name="The Broad Institute Genomics Platform"/>
            <consortium name="The Broad Institute Genome Sequencing Center for Infectious Disease"/>
            <person name="Wu L."/>
            <person name="Ma J."/>
        </authorList>
    </citation>
    <scope>NUCLEOTIDE SEQUENCE [LARGE SCALE GENOMIC DNA]</scope>
    <source>
        <strain evidence="2 3">JCM 11448</strain>
    </source>
</reference>
<evidence type="ECO:0000256" key="1">
    <source>
        <dbReference type="SAM" id="MobiDB-lite"/>
    </source>
</evidence>
<dbReference type="EMBL" id="BAAAIH010000106">
    <property type="protein sequence ID" value="GAA1304453.1"/>
    <property type="molecule type" value="Genomic_DNA"/>
</dbReference>
<proteinExistence type="predicted"/>
<protein>
    <submittedName>
        <fullName evidence="2">Uncharacterized protein</fullName>
    </submittedName>
</protein>